<comment type="caution">
    <text evidence="1">The sequence shown here is derived from an EMBL/GenBank/DDBJ whole genome shotgun (WGS) entry which is preliminary data.</text>
</comment>
<accession>A0ACC1N8I9</accession>
<name>A0ACC1N8I9_9APHY</name>
<dbReference type="EMBL" id="JANSHE010004780">
    <property type="protein sequence ID" value="KAJ2974801.1"/>
    <property type="molecule type" value="Genomic_DNA"/>
</dbReference>
<gene>
    <name evidence="1" type="ORF">NUW54_g11838</name>
</gene>
<organism evidence="1 2">
    <name type="scientific">Trametes sanguinea</name>
    <dbReference type="NCBI Taxonomy" id="158606"/>
    <lineage>
        <taxon>Eukaryota</taxon>
        <taxon>Fungi</taxon>
        <taxon>Dikarya</taxon>
        <taxon>Basidiomycota</taxon>
        <taxon>Agaricomycotina</taxon>
        <taxon>Agaricomycetes</taxon>
        <taxon>Polyporales</taxon>
        <taxon>Polyporaceae</taxon>
        <taxon>Trametes</taxon>
    </lineage>
</organism>
<sequence length="189" mass="21036">MATLTSYNQILDWYKKNKPGPKYEGDEDPGVQSVKKIFNYYKQHHYKTIVMGASFRNTGEIKALAGVDFLTISPSLLEELKNDTSDVPKKLDSNAGKYQLPRASPFPRSRTLTTSPSSAGRSGEDEMANDKLGNEGIREVRSGRRDAQEAPSREAPGLSRHLAVLRITALSVRCHLGKGIAEVLYMYKM</sequence>
<evidence type="ECO:0000313" key="2">
    <source>
        <dbReference type="Proteomes" id="UP001144978"/>
    </source>
</evidence>
<proteinExistence type="predicted"/>
<keyword evidence="2" id="KW-1185">Reference proteome</keyword>
<evidence type="ECO:0000313" key="1">
    <source>
        <dbReference type="EMBL" id="KAJ2974801.1"/>
    </source>
</evidence>
<reference evidence="1" key="1">
    <citation type="submission" date="2022-08" db="EMBL/GenBank/DDBJ databases">
        <title>Genome Sequence of Pycnoporus sanguineus.</title>
        <authorList>
            <person name="Buettner E."/>
        </authorList>
    </citation>
    <scope>NUCLEOTIDE SEQUENCE</scope>
    <source>
        <strain evidence="1">CG-C14</strain>
    </source>
</reference>
<dbReference type="Proteomes" id="UP001144978">
    <property type="component" value="Unassembled WGS sequence"/>
</dbReference>
<protein>
    <submittedName>
        <fullName evidence="1">Uncharacterized protein</fullName>
    </submittedName>
</protein>